<dbReference type="Proteomes" id="UP001269081">
    <property type="component" value="Unassembled WGS sequence"/>
</dbReference>
<gene>
    <name evidence="1" type="ORF">J2W48_001681</name>
</gene>
<sequence>MELLLNLVEIVSQMQLVTTAGPILIGGILIGA</sequence>
<reference evidence="1 2" key="1">
    <citation type="submission" date="2023-07" db="EMBL/GenBank/DDBJ databases">
        <title>Sorghum-associated microbial communities from plants grown in Nebraska, USA.</title>
        <authorList>
            <person name="Schachtman D."/>
        </authorList>
    </citation>
    <scope>NUCLEOTIDE SEQUENCE [LARGE SCALE GENOMIC DNA]</scope>
    <source>
        <strain evidence="1 2">4129</strain>
    </source>
</reference>
<evidence type="ECO:0008006" key="3">
    <source>
        <dbReference type="Google" id="ProtNLM"/>
    </source>
</evidence>
<organism evidence="1 2">
    <name type="scientific">Flavobacterium piscis</name>
    <dbReference type="NCBI Taxonomy" id="1114874"/>
    <lineage>
        <taxon>Bacteria</taxon>
        <taxon>Pseudomonadati</taxon>
        <taxon>Bacteroidota</taxon>
        <taxon>Flavobacteriia</taxon>
        <taxon>Flavobacteriales</taxon>
        <taxon>Flavobacteriaceae</taxon>
        <taxon>Flavobacterium</taxon>
    </lineage>
</organism>
<protein>
    <recommendedName>
        <fullName evidence="3">Flagellar motor protein MotA</fullName>
    </recommendedName>
</protein>
<dbReference type="EMBL" id="JAVDWQ010000004">
    <property type="protein sequence ID" value="MDR7209743.1"/>
    <property type="molecule type" value="Genomic_DNA"/>
</dbReference>
<evidence type="ECO:0000313" key="2">
    <source>
        <dbReference type="Proteomes" id="UP001269081"/>
    </source>
</evidence>
<accession>A0ABU1Y6H9</accession>
<name>A0ABU1Y6H9_9FLAO</name>
<evidence type="ECO:0000313" key="1">
    <source>
        <dbReference type="EMBL" id="MDR7209743.1"/>
    </source>
</evidence>
<keyword evidence="2" id="KW-1185">Reference proteome</keyword>
<proteinExistence type="predicted"/>
<comment type="caution">
    <text evidence="1">The sequence shown here is derived from an EMBL/GenBank/DDBJ whole genome shotgun (WGS) entry which is preliminary data.</text>
</comment>